<reference evidence="3" key="1">
    <citation type="submission" date="2014-05" db="EMBL/GenBank/DDBJ databases">
        <title>The transcriptome of the halophilic microalga Tetraselmis sp. GSL018 isolated from the Great Salt Lake, Utah.</title>
        <authorList>
            <person name="Jinkerson R.E."/>
            <person name="D'Adamo S."/>
            <person name="Posewitz M.C."/>
        </authorList>
    </citation>
    <scope>NUCLEOTIDE SEQUENCE</scope>
    <source>
        <strain evidence="3">GSL018</strain>
    </source>
</reference>
<dbReference type="GO" id="GO:0010090">
    <property type="term" value="P:trichome morphogenesis"/>
    <property type="evidence" value="ECO:0007669"/>
    <property type="project" value="InterPro"/>
</dbReference>
<dbReference type="PANTHER" id="PTHR35322:SF2">
    <property type="entry name" value="PROTEIN CPR-5"/>
    <property type="match status" value="1"/>
</dbReference>
<dbReference type="GO" id="GO:0010150">
    <property type="term" value="P:leaf senescence"/>
    <property type="evidence" value="ECO:0007669"/>
    <property type="project" value="InterPro"/>
</dbReference>
<accession>A0A061RJF0</accession>
<feature type="compositionally biased region" description="Low complexity" evidence="1">
    <location>
        <begin position="189"/>
        <end position="202"/>
    </location>
</feature>
<keyword evidence="2" id="KW-0732">Signal</keyword>
<feature type="region of interest" description="Disordered" evidence="1">
    <location>
        <begin position="82"/>
        <end position="105"/>
    </location>
</feature>
<dbReference type="InterPro" id="IPR044708">
    <property type="entry name" value="CPR5"/>
</dbReference>
<dbReference type="PANTHER" id="PTHR35322">
    <property type="entry name" value="PROTEIN CPR-5"/>
    <property type="match status" value="1"/>
</dbReference>
<feature type="region of interest" description="Disordered" evidence="1">
    <location>
        <begin position="140"/>
        <end position="241"/>
    </location>
</feature>
<feature type="chain" id="PRO_5030002189" evidence="2">
    <location>
        <begin position="24"/>
        <end position="566"/>
    </location>
</feature>
<evidence type="ECO:0000256" key="2">
    <source>
        <dbReference type="SAM" id="SignalP"/>
    </source>
</evidence>
<name>A0A061RJF0_9CHLO</name>
<gene>
    <name evidence="3" type="ORF">TSPGSL018_3342</name>
</gene>
<dbReference type="GO" id="GO:0006952">
    <property type="term" value="P:defense response"/>
    <property type="evidence" value="ECO:0007669"/>
    <property type="project" value="InterPro"/>
</dbReference>
<evidence type="ECO:0000256" key="1">
    <source>
        <dbReference type="SAM" id="MobiDB-lite"/>
    </source>
</evidence>
<sequence>MSSSLHDLLTCLVFLLAHTTICCQEHTGTVRNGVQNSFLSSARGWQAAASANFASRSANLSHRSKTLTEFFSGMSSNASEKGLSGATGSKAARAGHTASEGDEQSGCWRGASVALLCTTLSLGSAVFGWLAGRSARPCPSIQDDGDSLDPARSGQPASAEAVRSGTHGGSSAGTKGSVALPDDGSGLEGSSPGGARPSGRAALSHAEGEVMDARRVAAKEPPAVESGGDGGRTESSADSGEPCGTVLLRADEWWAPTPAGAEPTRASRDVVWAMYCDLLSLERGGALDCTQRLKLAELHLKFEELHMHARVGHAKLQLGMRKADAAARGNDILEAKLEVARESKSLRQAALEAQKDAERAREAGAALSDSLYAGLTVHLAVILLGSAHLGGFRAAHSRCMQEPNSGVRFLLWRAGMGAAASALQSLCCWAGPAAKHLSTFAVTAATGCWLLRSGSLENASRRPFATMALLLGVVQGCVGKAAVDAAGGRGSAWACLWAVWTTLHLLDALEPLWPARMGAWAGFPRAFWHAYRLLKVFAIPLLAGRAAFGASMSELAWRLLGWAWPV</sequence>
<feature type="signal peptide" evidence="2">
    <location>
        <begin position="1"/>
        <end position="23"/>
    </location>
</feature>
<dbReference type="EMBL" id="GBEZ01015366">
    <property type="protein sequence ID" value="JAC70790.1"/>
    <property type="molecule type" value="Transcribed_RNA"/>
</dbReference>
<feature type="compositionally biased region" description="Basic and acidic residues" evidence="1">
    <location>
        <begin position="206"/>
        <end position="218"/>
    </location>
</feature>
<dbReference type="AlphaFoldDB" id="A0A061RJF0"/>
<proteinExistence type="predicted"/>
<evidence type="ECO:0000313" key="3">
    <source>
        <dbReference type="EMBL" id="JAC70790.1"/>
    </source>
</evidence>
<protein>
    <submittedName>
        <fullName evidence="3">Uncharacterized protein</fullName>
    </submittedName>
</protein>
<organism evidence="3">
    <name type="scientific">Tetraselmis sp. GSL018</name>
    <dbReference type="NCBI Taxonomy" id="582737"/>
    <lineage>
        <taxon>Eukaryota</taxon>
        <taxon>Viridiplantae</taxon>
        <taxon>Chlorophyta</taxon>
        <taxon>core chlorophytes</taxon>
        <taxon>Chlorodendrophyceae</taxon>
        <taxon>Chlorodendrales</taxon>
        <taxon>Chlorodendraceae</taxon>
        <taxon>Tetraselmis</taxon>
    </lineage>
</organism>